<evidence type="ECO:0000313" key="4">
    <source>
        <dbReference type="Proteomes" id="UP000800094"/>
    </source>
</evidence>
<dbReference type="RefSeq" id="XP_033687922.1">
    <property type="nucleotide sequence ID" value="XM_033826553.1"/>
</dbReference>
<feature type="signal peptide" evidence="2">
    <location>
        <begin position="1"/>
        <end position="17"/>
    </location>
</feature>
<dbReference type="GeneID" id="54579883"/>
<feature type="region of interest" description="Disordered" evidence="1">
    <location>
        <begin position="112"/>
        <end position="137"/>
    </location>
</feature>
<dbReference type="Proteomes" id="UP000800094">
    <property type="component" value="Unassembled WGS sequence"/>
</dbReference>
<sequence>MRPSVLTLATLLSASYALPQEEAEIQYTPRDYSGTLEDRDLLVSRACCNYKKCTYFEDRPNFHCPKKHPKECGGDLSSIICCHCVAEAKRTLEAMLGNEPSVTRNNYYYRQPQIQTRRSPTMKRGSGNKRAMGKKPT</sequence>
<evidence type="ECO:0000313" key="3">
    <source>
        <dbReference type="EMBL" id="KAF2252918.1"/>
    </source>
</evidence>
<gene>
    <name evidence="3" type="ORF">BU26DRAFT_501201</name>
</gene>
<reference evidence="3" key="1">
    <citation type="journal article" date="2020" name="Stud. Mycol.">
        <title>101 Dothideomycetes genomes: a test case for predicting lifestyles and emergence of pathogens.</title>
        <authorList>
            <person name="Haridas S."/>
            <person name="Albert R."/>
            <person name="Binder M."/>
            <person name="Bloem J."/>
            <person name="Labutti K."/>
            <person name="Salamov A."/>
            <person name="Andreopoulos B."/>
            <person name="Baker S."/>
            <person name="Barry K."/>
            <person name="Bills G."/>
            <person name="Bluhm B."/>
            <person name="Cannon C."/>
            <person name="Castanera R."/>
            <person name="Culley D."/>
            <person name="Daum C."/>
            <person name="Ezra D."/>
            <person name="Gonzalez J."/>
            <person name="Henrissat B."/>
            <person name="Kuo A."/>
            <person name="Liang C."/>
            <person name="Lipzen A."/>
            <person name="Lutzoni F."/>
            <person name="Magnuson J."/>
            <person name="Mondo S."/>
            <person name="Nolan M."/>
            <person name="Ohm R."/>
            <person name="Pangilinan J."/>
            <person name="Park H.-J."/>
            <person name="Ramirez L."/>
            <person name="Alfaro M."/>
            <person name="Sun H."/>
            <person name="Tritt A."/>
            <person name="Yoshinaga Y."/>
            <person name="Zwiers L.-H."/>
            <person name="Turgeon B."/>
            <person name="Goodwin S."/>
            <person name="Spatafora J."/>
            <person name="Crous P."/>
            <person name="Grigoriev I."/>
        </authorList>
    </citation>
    <scope>NUCLEOTIDE SEQUENCE</scope>
    <source>
        <strain evidence="3">CBS 122368</strain>
    </source>
</reference>
<protein>
    <submittedName>
        <fullName evidence="3">Uncharacterized protein</fullName>
    </submittedName>
</protein>
<dbReference type="AlphaFoldDB" id="A0A6A6IS66"/>
<keyword evidence="4" id="KW-1185">Reference proteome</keyword>
<organism evidence="3 4">
    <name type="scientific">Trematosphaeria pertusa</name>
    <dbReference type="NCBI Taxonomy" id="390896"/>
    <lineage>
        <taxon>Eukaryota</taxon>
        <taxon>Fungi</taxon>
        <taxon>Dikarya</taxon>
        <taxon>Ascomycota</taxon>
        <taxon>Pezizomycotina</taxon>
        <taxon>Dothideomycetes</taxon>
        <taxon>Pleosporomycetidae</taxon>
        <taxon>Pleosporales</taxon>
        <taxon>Massarineae</taxon>
        <taxon>Trematosphaeriaceae</taxon>
        <taxon>Trematosphaeria</taxon>
    </lineage>
</organism>
<name>A0A6A6IS66_9PLEO</name>
<feature type="chain" id="PRO_5025616553" evidence="2">
    <location>
        <begin position="18"/>
        <end position="137"/>
    </location>
</feature>
<keyword evidence="2" id="KW-0732">Signal</keyword>
<dbReference type="EMBL" id="ML987191">
    <property type="protein sequence ID" value="KAF2252918.1"/>
    <property type="molecule type" value="Genomic_DNA"/>
</dbReference>
<proteinExistence type="predicted"/>
<evidence type="ECO:0000256" key="1">
    <source>
        <dbReference type="SAM" id="MobiDB-lite"/>
    </source>
</evidence>
<accession>A0A6A6IS66</accession>
<evidence type="ECO:0000256" key="2">
    <source>
        <dbReference type="SAM" id="SignalP"/>
    </source>
</evidence>